<feature type="domain" description="DNA binding HTH" evidence="1">
    <location>
        <begin position="52"/>
        <end position="78"/>
    </location>
</feature>
<dbReference type="RefSeq" id="WP_041156860.1">
    <property type="nucleotide sequence ID" value="NZ_CBCRVP010000032.1"/>
</dbReference>
<name>A0A0C3I3D5_9VIBR</name>
<keyword evidence="3" id="KW-1185">Reference proteome</keyword>
<dbReference type="PRINTS" id="PR01590">
    <property type="entry name" value="HTHFIS"/>
</dbReference>
<accession>A0A0C3I3D5</accession>
<dbReference type="OrthoDB" id="9802388at2"/>
<dbReference type="InterPro" id="IPR009057">
    <property type="entry name" value="Homeodomain-like_sf"/>
</dbReference>
<evidence type="ECO:0000313" key="3">
    <source>
        <dbReference type="Proteomes" id="UP000031977"/>
    </source>
</evidence>
<comment type="caution">
    <text evidence="2">The sequence shown here is derived from an EMBL/GenBank/DDBJ whole genome shotgun (WGS) entry which is preliminary data.</text>
</comment>
<proteinExistence type="predicted"/>
<evidence type="ECO:0000259" key="1">
    <source>
        <dbReference type="Pfam" id="PF02954"/>
    </source>
</evidence>
<dbReference type="Proteomes" id="UP000031977">
    <property type="component" value="Unassembled WGS sequence"/>
</dbReference>
<dbReference type="STRING" id="50718.SU60_18745"/>
<sequence>MNNHLSPIDKNHLKKLLRLELDPTWSDSLSATPDMSWVTPIVLETLFTELMIHTRGNQTKAAKMLGINRGNLSSKIKRISNREL</sequence>
<reference evidence="2 3" key="1">
    <citation type="submission" date="2015-01" db="EMBL/GenBank/DDBJ databases">
        <title>Draft genome of Vibrio mytili type strain CAIM 528.</title>
        <authorList>
            <person name="Gonzalez-Castillo A."/>
            <person name="Gomez-Gil B."/>
            <person name="Enciso-Ibarra J."/>
        </authorList>
    </citation>
    <scope>NUCLEOTIDE SEQUENCE [LARGE SCALE GENOMIC DNA]</scope>
    <source>
        <strain evidence="2 3">CAIM 528</strain>
    </source>
</reference>
<dbReference type="Gene3D" id="1.10.10.60">
    <property type="entry name" value="Homeodomain-like"/>
    <property type="match status" value="1"/>
</dbReference>
<dbReference type="InterPro" id="IPR002197">
    <property type="entry name" value="HTH_Fis"/>
</dbReference>
<protein>
    <recommendedName>
        <fullName evidence="1">DNA binding HTH domain-containing protein</fullName>
    </recommendedName>
</protein>
<dbReference type="EMBL" id="JXOK01000078">
    <property type="protein sequence ID" value="KIN09555.1"/>
    <property type="molecule type" value="Genomic_DNA"/>
</dbReference>
<evidence type="ECO:0000313" key="2">
    <source>
        <dbReference type="EMBL" id="KIN09555.1"/>
    </source>
</evidence>
<dbReference type="SUPFAM" id="SSF46689">
    <property type="entry name" value="Homeodomain-like"/>
    <property type="match status" value="1"/>
</dbReference>
<organism evidence="2 3">
    <name type="scientific">Vibrio mytili</name>
    <dbReference type="NCBI Taxonomy" id="50718"/>
    <lineage>
        <taxon>Bacteria</taxon>
        <taxon>Pseudomonadati</taxon>
        <taxon>Pseudomonadota</taxon>
        <taxon>Gammaproteobacteria</taxon>
        <taxon>Vibrionales</taxon>
        <taxon>Vibrionaceae</taxon>
        <taxon>Vibrio</taxon>
    </lineage>
</organism>
<gene>
    <name evidence="2" type="ORF">SU60_18745</name>
</gene>
<dbReference type="Pfam" id="PF02954">
    <property type="entry name" value="HTH_8"/>
    <property type="match status" value="1"/>
</dbReference>
<dbReference type="GO" id="GO:0043565">
    <property type="term" value="F:sequence-specific DNA binding"/>
    <property type="evidence" value="ECO:0007669"/>
    <property type="project" value="InterPro"/>
</dbReference>
<dbReference type="AlphaFoldDB" id="A0A0C3I3D5"/>